<feature type="transmembrane region" description="Helical" evidence="6">
    <location>
        <begin position="421"/>
        <end position="440"/>
    </location>
</feature>
<gene>
    <name evidence="8" type="ORF">TRIADDRAFT_60692</name>
</gene>
<dbReference type="Proteomes" id="UP000009022">
    <property type="component" value="Unassembled WGS sequence"/>
</dbReference>
<evidence type="ECO:0000313" key="9">
    <source>
        <dbReference type="Proteomes" id="UP000009022"/>
    </source>
</evidence>
<dbReference type="InParanoid" id="B3S943"/>
<dbReference type="EMBL" id="DS985257">
    <property type="protein sequence ID" value="EDV20808.1"/>
    <property type="molecule type" value="Genomic_DNA"/>
</dbReference>
<feature type="transmembrane region" description="Helical" evidence="6">
    <location>
        <begin position="222"/>
        <end position="241"/>
    </location>
</feature>
<dbReference type="OrthoDB" id="3936150at2759"/>
<evidence type="ECO:0000256" key="1">
    <source>
        <dbReference type="ARBA" id="ARBA00004141"/>
    </source>
</evidence>
<keyword evidence="4 6" id="KW-1133">Transmembrane helix</keyword>
<evidence type="ECO:0000256" key="5">
    <source>
        <dbReference type="ARBA" id="ARBA00023136"/>
    </source>
</evidence>
<feature type="transmembrane region" description="Helical" evidence="6">
    <location>
        <begin position="391"/>
        <end position="414"/>
    </location>
</feature>
<evidence type="ECO:0000256" key="4">
    <source>
        <dbReference type="ARBA" id="ARBA00022989"/>
    </source>
</evidence>
<proteinExistence type="predicted"/>
<dbReference type="CTD" id="6757961"/>
<dbReference type="InterPro" id="IPR011701">
    <property type="entry name" value="MFS"/>
</dbReference>
<dbReference type="InterPro" id="IPR020846">
    <property type="entry name" value="MFS_dom"/>
</dbReference>
<feature type="transmembrane region" description="Helical" evidence="6">
    <location>
        <begin position="446"/>
        <end position="464"/>
    </location>
</feature>
<feature type="transmembrane region" description="Helical" evidence="6">
    <location>
        <begin position="53"/>
        <end position="74"/>
    </location>
</feature>
<dbReference type="OMA" id="IACIFTA"/>
<dbReference type="PANTHER" id="PTHR23511">
    <property type="entry name" value="SYNAPTIC VESICLE GLYCOPROTEIN 2"/>
    <property type="match status" value="1"/>
</dbReference>
<feature type="domain" description="Major facilitator superfamily (MFS) profile" evidence="7">
    <location>
        <begin position="36"/>
        <end position="501"/>
    </location>
</feature>
<evidence type="ECO:0000256" key="3">
    <source>
        <dbReference type="ARBA" id="ARBA00022692"/>
    </source>
</evidence>
<dbReference type="CDD" id="cd17316">
    <property type="entry name" value="MFS_SV2_like"/>
    <property type="match status" value="1"/>
</dbReference>
<evidence type="ECO:0000259" key="7">
    <source>
        <dbReference type="PROSITE" id="PS50850"/>
    </source>
</evidence>
<keyword evidence="9" id="KW-1185">Reference proteome</keyword>
<dbReference type="Pfam" id="PF07690">
    <property type="entry name" value="MFS_1"/>
    <property type="match status" value="1"/>
</dbReference>
<comment type="subcellular location">
    <subcellularLocation>
        <location evidence="1">Membrane</location>
        <topology evidence="1">Multi-pass membrane protein</topology>
    </subcellularLocation>
</comment>
<keyword evidence="5 6" id="KW-0472">Membrane</keyword>
<dbReference type="AlphaFoldDB" id="B3S943"/>
<dbReference type="eggNOG" id="KOG0255">
    <property type="taxonomic scope" value="Eukaryota"/>
</dbReference>
<dbReference type="InterPro" id="IPR036259">
    <property type="entry name" value="MFS_trans_sf"/>
</dbReference>
<organism evidence="8 9">
    <name type="scientific">Trichoplax adhaerens</name>
    <name type="common">Trichoplax reptans</name>
    <dbReference type="NCBI Taxonomy" id="10228"/>
    <lineage>
        <taxon>Eukaryota</taxon>
        <taxon>Metazoa</taxon>
        <taxon>Placozoa</taxon>
        <taxon>Uniplacotomia</taxon>
        <taxon>Trichoplacea</taxon>
        <taxon>Trichoplacidae</taxon>
        <taxon>Trichoplax</taxon>
    </lineage>
</organism>
<evidence type="ECO:0000256" key="2">
    <source>
        <dbReference type="ARBA" id="ARBA00022448"/>
    </source>
</evidence>
<dbReference type="Gene3D" id="1.20.1250.20">
    <property type="entry name" value="MFS general substrate transporter like domains"/>
    <property type="match status" value="1"/>
</dbReference>
<dbReference type="GO" id="GO:0022857">
    <property type="term" value="F:transmembrane transporter activity"/>
    <property type="evidence" value="ECO:0007669"/>
    <property type="project" value="InterPro"/>
</dbReference>
<dbReference type="KEGG" id="tad:TRIADDRAFT_60692"/>
<dbReference type="GeneID" id="6757961"/>
<dbReference type="SUPFAM" id="SSF103473">
    <property type="entry name" value="MFS general substrate transporter"/>
    <property type="match status" value="1"/>
</dbReference>
<accession>B3S943</accession>
<dbReference type="PANTHER" id="PTHR23511:SF34">
    <property type="entry name" value="SYNAPTIC VESICLE GLYCOPROTEIN 2"/>
    <property type="match status" value="1"/>
</dbReference>
<keyword evidence="2" id="KW-0813">Transport</keyword>
<evidence type="ECO:0000256" key="6">
    <source>
        <dbReference type="SAM" id="Phobius"/>
    </source>
</evidence>
<dbReference type="HOGENOM" id="CLU_001265_46_15_1"/>
<feature type="transmembrane region" description="Helical" evidence="6">
    <location>
        <begin position="148"/>
        <end position="173"/>
    </location>
</feature>
<feature type="transmembrane region" description="Helical" evidence="6">
    <location>
        <begin position="94"/>
        <end position="111"/>
    </location>
</feature>
<protein>
    <recommendedName>
        <fullName evidence="7">Major facilitator superfamily (MFS) profile domain-containing protein</fullName>
    </recommendedName>
</protein>
<dbReference type="GO" id="GO:0016020">
    <property type="term" value="C:membrane"/>
    <property type="evidence" value="ECO:0007669"/>
    <property type="project" value="UniProtKB-SubCell"/>
</dbReference>
<dbReference type="STRING" id="10228.B3S943"/>
<evidence type="ECO:0000313" key="8">
    <source>
        <dbReference type="EMBL" id="EDV20808.1"/>
    </source>
</evidence>
<feature type="transmembrane region" description="Helical" evidence="6">
    <location>
        <begin position="476"/>
        <end position="493"/>
    </location>
</feature>
<dbReference type="RefSeq" id="XP_002116749.1">
    <property type="nucleotide sequence ID" value="XM_002116713.1"/>
</dbReference>
<keyword evidence="3 6" id="KW-0812">Transmembrane</keyword>
<dbReference type="PROSITE" id="PS50850">
    <property type="entry name" value="MFS"/>
    <property type="match status" value="1"/>
</dbReference>
<feature type="transmembrane region" description="Helical" evidence="6">
    <location>
        <begin position="123"/>
        <end position="142"/>
    </location>
</feature>
<dbReference type="PhylomeDB" id="B3S943"/>
<reference evidence="8 9" key="1">
    <citation type="journal article" date="2008" name="Nature">
        <title>The Trichoplax genome and the nature of placozoans.</title>
        <authorList>
            <person name="Srivastava M."/>
            <person name="Begovic E."/>
            <person name="Chapman J."/>
            <person name="Putnam N.H."/>
            <person name="Hellsten U."/>
            <person name="Kawashima T."/>
            <person name="Kuo A."/>
            <person name="Mitros T."/>
            <person name="Salamov A."/>
            <person name="Carpenter M.L."/>
            <person name="Signorovitch A.Y."/>
            <person name="Moreno M.A."/>
            <person name="Kamm K."/>
            <person name="Grimwood J."/>
            <person name="Schmutz J."/>
            <person name="Shapiro H."/>
            <person name="Grigoriev I.V."/>
            <person name="Buss L.W."/>
            <person name="Schierwater B."/>
            <person name="Dellaporta S.L."/>
            <person name="Rokhsar D.S."/>
        </authorList>
    </citation>
    <scope>NUCLEOTIDE SEQUENCE [LARGE SCALE GENOMIC DNA]</scope>
    <source>
        <strain evidence="8 9">Grell-BS-1999</strain>
    </source>
</reference>
<name>B3S943_TRIAD</name>
<feature type="transmembrane region" description="Helical" evidence="6">
    <location>
        <begin position="324"/>
        <end position="345"/>
    </location>
</feature>
<sequence length="501" mass="56447">MEIEKQVQTDSDVDDKTALINEKQQPSDTDYSSDSNDLTTHIDDIVDSIDIGLFHYIITIASGLGFGGCTLFYQTISFIVVAACDLDINRSNKHWLSLAFIIGSVIGSGISGRLTDTYGRRKMFVISLFINLICMLACAFAYNYAMLVIMTGFNGCAYGGIATAAHSYVLEFFPRRSRGRAGAVLSSFLTLENLYNSAIALPLLPYPFYYAIGSIYFTSWRLYILISAIPALLSFCTLLFMPNSIRFVLAKNDKKAFRDVLNKIDQINSCFSTSRTSHDKVLYSKITTLDLQQNDIHSKIRKEERRNFADDIRELMKQPWRRRFILLSIVWIGYSIADHGFTIWLPTVMASYEGGKTCWHGYNKTENIPWNTTHLYNGVNSDCKSGDSLKAIILDILIGNLFSLPVTIFCFLLINRVGRKVLYIILASISGFCILMILLLDNRLSVMIIACIFTAITTNAWIPCKIWTTELFRTEFRSTVVGLLSIIAALFLPDTSNSDIR</sequence>